<dbReference type="CDD" id="cd02027">
    <property type="entry name" value="APSK"/>
    <property type="match status" value="1"/>
</dbReference>
<dbReference type="RefSeq" id="WP_344310500.1">
    <property type="nucleotide sequence ID" value="NZ_BAAANO010000031.1"/>
</dbReference>
<keyword evidence="6 7" id="KW-0418">Kinase</keyword>
<keyword evidence="10" id="KW-1185">Reference proteome</keyword>
<comment type="caution">
    <text evidence="6">Lacks conserved residue(s) required for the propagation of feature annotation.</text>
</comment>
<dbReference type="NCBIfam" id="NF003013">
    <property type="entry name" value="PRK03846.1"/>
    <property type="match status" value="1"/>
</dbReference>
<sequence length="397" mass="41652">MTETRVLSPDDVDVLELVLTGVLPELPEELRPGAGSDVVFTDAENTPIGRVDTAGVVHSEKALALPQSPLADPEVRLTAPLSTHSEVAVWLSVPLVKAEEDAVRQRVAGAAPPVVIAVPASRHAVVGIGEAHPIALLEYARALATDLGGAQVVVVPWPNGPEAYAGVSPAALASALNADEIIDPIAQRASDIHEKVAQLGDAFARAVAEIYSPEAARAVTTSHANAHRRGKVYFFTGLSGSGKSTVAKAFATALEAEGNTVSLLDGDEVRHHLSKGLGFSREDRETNIERIGYAASLVAKHGGIAIAAPIAPFASGRAKVRELVEGADADLVLVWVNTPLEVCEERDRKGLYAKARAGEIPDFTGISSPYEEPEDADIVINTAELSIDEAVEIVRSA</sequence>
<reference evidence="10" key="1">
    <citation type="journal article" date="2019" name="Int. J. Syst. Evol. Microbiol.">
        <title>The Global Catalogue of Microorganisms (GCM) 10K type strain sequencing project: providing services to taxonomists for standard genome sequencing and annotation.</title>
        <authorList>
            <consortium name="The Broad Institute Genomics Platform"/>
            <consortium name="The Broad Institute Genome Sequencing Center for Infectious Disease"/>
            <person name="Wu L."/>
            <person name="Ma J."/>
        </authorList>
    </citation>
    <scope>NUCLEOTIDE SEQUENCE [LARGE SCALE GENOMIC DNA]</scope>
    <source>
        <strain evidence="10">JCM 14546</strain>
    </source>
</reference>
<dbReference type="InterPro" id="IPR003593">
    <property type="entry name" value="AAA+_ATPase"/>
</dbReference>
<keyword evidence="3 6" id="KW-0808">Transferase</keyword>
<gene>
    <name evidence="6" type="primary">cysC</name>
    <name evidence="9" type="ORF">GCM10009755_26810</name>
</gene>
<dbReference type="InterPro" id="IPR059117">
    <property type="entry name" value="APS_kinase_dom"/>
</dbReference>
<name>A0ABP5F383_9MICO</name>
<dbReference type="Gene3D" id="3.40.50.300">
    <property type="entry name" value="P-loop containing nucleotide triphosphate hydrolases"/>
    <property type="match status" value="1"/>
</dbReference>
<dbReference type="Proteomes" id="UP001500755">
    <property type="component" value="Unassembled WGS sequence"/>
</dbReference>
<dbReference type="EMBL" id="BAAANO010000031">
    <property type="protein sequence ID" value="GAA2013764.1"/>
    <property type="molecule type" value="Genomic_DNA"/>
</dbReference>
<dbReference type="PANTHER" id="PTHR42700:SF1">
    <property type="entry name" value="SULFATE ADENYLYLTRANSFERASE"/>
    <property type="match status" value="1"/>
</dbReference>
<evidence type="ECO:0000313" key="9">
    <source>
        <dbReference type="EMBL" id="GAA2013764.1"/>
    </source>
</evidence>
<evidence type="ECO:0000259" key="8">
    <source>
        <dbReference type="SMART" id="SM00382"/>
    </source>
</evidence>
<keyword evidence="4 6" id="KW-0547">Nucleotide-binding</keyword>
<dbReference type="SUPFAM" id="SSF52540">
    <property type="entry name" value="P-loop containing nucleoside triphosphate hydrolases"/>
    <property type="match status" value="1"/>
</dbReference>
<evidence type="ECO:0000256" key="4">
    <source>
        <dbReference type="ARBA" id="ARBA00022741"/>
    </source>
</evidence>
<evidence type="ECO:0000256" key="3">
    <source>
        <dbReference type="ARBA" id="ARBA00022679"/>
    </source>
</evidence>
<accession>A0ABP5F383</accession>
<keyword evidence="5 6" id="KW-0067">ATP-binding</keyword>
<comment type="catalytic activity">
    <reaction evidence="1 6 7">
        <text>adenosine 5'-phosphosulfate + ATP = 3'-phosphoadenylyl sulfate + ADP + H(+)</text>
        <dbReference type="Rhea" id="RHEA:24152"/>
        <dbReference type="ChEBI" id="CHEBI:15378"/>
        <dbReference type="ChEBI" id="CHEBI:30616"/>
        <dbReference type="ChEBI" id="CHEBI:58243"/>
        <dbReference type="ChEBI" id="CHEBI:58339"/>
        <dbReference type="ChEBI" id="CHEBI:456216"/>
        <dbReference type="EC" id="2.7.1.25"/>
    </reaction>
</comment>
<dbReference type="InterPro" id="IPR027417">
    <property type="entry name" value="P-loop_NTPase"/>
</dbReference>
<dbReference type="InterPro" id="IPR050512">
    <property type="entry name" value="Sulf_AdTrans/APS_kinase"/>
</dbReference>
<evidence type="ECO:0000256" key="1">
    <source>
        <dbReference type="ARBA" id="ARBA00001823"/>
    </source>
</evidence>
<comment type="similarity">
    <text evidence="6 7">Belongs to the APS kinase family.</text>
</comment>
<evidence type="ECO:0000256" key="2">
    <source>
        <dbReference type="ARBA" id="ARBA00012121"/>
    </source>
</evidence>
<proteinExistence type="inferred from homology"/>
<evidence type="ECO:0000256" key="6">
    <source>
        <dbReference type="HAMAP-Rule" id="MF_00065"/>
    </source>
</evidence>
<dbReference type="SMART" id="SM00382">
    <property type="entry name" value="AAA"/>
    <property type="match status" value="1"/>
</dbReference>
<dbReference type="EC" id="2.7.1.25" evidence="2 6"/>
<feature type="domain" description="AAA+ ATPase" evidence="8">
    <location>
        <begin position="229"/>
        <end position="397"/>
    </location>
</feature>
<organism evidence="9 10">
    <name type="scientific">Brevibacterium samyangense</name>
    <dbReference type="NCBI Taxonomy" id="366888"/>
    <lineage>
        <taxon>Bacteria</taxon>
        <taxon>Bacillati</taxon>
        <taxon>Actinomycetota</taxon>
        <taxon>Actinomycetes</taxon>
        <taxon>Micrococcales</taxon>
        <taxon>Brevibacteriaceae</taxon>
        <taxon>Brevibacterium</taxon>
    </lineage>
</organism>
<dbReference type="NCBIfam" id="TIGR00455">
    <property type="entry name" value="apsK"/>
    <property type="match status" value="1"/>
</dbReference>
<dbReference type="Pfam" id="PF01583">
    <property type="entry name" value="APS_kinase"/>
    <property type="match status" value="1"/>
</dbReference>
<dbReference type="HAMAP" id="MF_00065">
    <property type="entry name" value="Adenylyl_sulf_kinase"/>
    <property type="match status" value="1"/>
</dbReference>
<evidence type="ECO:0000256" key="7">
    <source>
        <dbReference type="RuleBase" id="RU004347"/>
    </source>
</evidence>
<comment type="pathway">
    <text evidence="6 7">Sulfur metabolism; hydrogen sulfide biosynthesis; sulfite from sulfate: step 2/3.</text>
</comment>
<comment type="function">
    <text evidence="6 7">Catalyzes the synthesis of activated sulfate.</text>
</comment>
<feature type="binding site" evidence="6">
    <location>
        <begin position="237"/>
        <end position="244"/>
    </location>
    <ligand>
        <name>ATP</name>
        <dbReference type="ChEBI" id="CHEBI:30616"/>
    </ligand>
</feature>
<dbReference type="InterPro" id="IPR002891">
    <property type="entry name" value="APS"/>
</dbReference>
<dbReference type="PANTHER" id="PTHR42700">
    <property type="entry name" value="SULFATE ADENYLYLTRANSFERASE"/>
    <property type="match status" value="1"/>
</dbReference>
<protein>
    <recommendedName>
        <fullName evidence="2 6">Adenylyl-sulfate kinase</fullName>
        <ecNumber evidence="2 6">2.7.1.25</ecNumber>
    </recommendedName>
    <alternativeName>
        <fullName evidence="6">APS kinase</fullName>
    </alternativeName>
    <alternativeName>
        <fullName evidence="6">ATP adenosine-5'-phosphosulfate 3'-phosphotransferase</fullName>
    </alternativeName>
    <alternativeName>
        <fullName evidence="6">Adenosine-5'-phosphosulfate kinase</fullName>
    </alternativeName>
</protein>
<evidence type="ECO:0000313" key="10">
    <source>
        <dbReference type="Proteomes" id="UP001500755"/>
    </source>
</evidence>
<comment type="caution">
    <text evidence="9">The sequence shown here is derived from an EMBL/GenBank/DDBJ whole genome shotgun (WGS) entry which is preliminary data.</text>
</comment>
<evidence type="ECO:0000256" key="5">
    <source>
        <dbReference type="ARBA" id="ARBA00022840"/>
    </source>
</evidence>
<keyword evidence="6" id="KW-0597">Phosphoprotein</keyword>